<proteinExistence type="predicted"/>
<name>A0ABP0ZN87_9ASCO</name>
<keyword evidence="3" id="KW-1185">Reference proteome</keyword>
<dbReference type="EMBL" id="OZ022408">
    <property type="protein sequence ID" value="CAK9439723.1"/>
    <property type="molecule type" value="Genomic_DNA"/>
</dbReference>
<dbReference type="Proteomes" id="UP001497383">
    <property type="component" value="Chromosome 4"/>
</dbReference>
<evidence type="ECO:0000256" key="1">
    <source>
        <dbReference type="SAM" id="MobiDB-lite"/>
    </source>
</evidence>
<protein>
    <submittedName>
        <fullName evidence="2">Uncharacterized protein</fullName>
    </submittedName>
</protein>
<dbReference type="RefSeq" id="XP_066830761.1">
    <property type="nucleotide sequence ID" value="XM_066973976.1"/>
</dbReference>
<feature type="region of interest" description="Disordered" evidence="1">
    <location>
        <begin position="1"/>
        <end position="58"/>
    </location>
</feature>
<evidence type="ECO:0000313" key="2">
    <source>
        <dbReference type="EMBL" id="CAK9439723.1"/>
    </source>
</evidence>
<evidence type="ECO:0000313" key="3">
    <source>
        <dbReference type="Proteomes" id="UP001497383"/>
    </source>
</evidence>
<feature type="compositionally biased region" description="Low complexity" evidence="1">
    <location>
        <begin position="15"/>
        <end position="27"/>
    </location>
</feature>
<organism evidence="2 3">
    <name type="scientific">Lodderomyces beijingensis</name>
    <dbReference type="NCBI Taxonomy" id="1775926"/>
    <lineage>
        <taxon>Eukaryota</taxon>
        <taxon>Fungi</taxon>
        <taxon>Dikarya</taxon>
        <taxon>Ascomycota</taxon>
        <taxon>Saccharomycotina</taxon>
        <taxon>Pichiomycetes</taxon>
        <taxon>Debaryomycetaceae</taxon>
        <taxon>Candida/Lodderomyces clade</taxon>
        <taxon>Lodderomyces</taxon>
    </lineage>
</organism>
<accession>A0ABP0ZN87</accession>
<dbReference type="GeneID" id="92209019"/>
<sequence>MLAKFRNLQQHNQRTKSSTRSSSSKKASSFDDPKNPFSDDFLIESAKKKKKKPSKQNNLTRFFKKGFRRLWPFRAGSKQVAGTRAETAPERETLLDYDNVPPAGHVTTRLAMPVFPHHCLADARDEGYRVNQRCFCLFSACSHRSSINSLFDANNSMEGTGITTTESVV</sequence>
<reference evidence="2 3" key="1">
    <citation type="submission" date="2024-03" db="EMBL/GenBank/DDBJ databases">
        <authorList>
            <person name="Brejova B."/>
        </authorList>
    </citation>
    <scope>NUCLEOTIDE SEQUENCE [LARGE SCALE GENOMIC DNA]</scope>
    <source>
        <strain evidence="2 3">CBS 14171</strain>
    </source>
</reference>
<gene>
    <name evidence="2" type="ORF">LODBEIA_P38230</name>
</gene>